<dbReference type="Proteomes" id="UP000245634">
    <property type="component" value="Unassembled WGS sequence"/>
</dbReference>
<protein>
    <recommendedName>
        <fullName evidence="1">Flagellar Assembly Protein A N-terminal region domain-containing protein</fullName>
    </recommendedName>
</protein>
<dbReference type="AlphaFoldDB" id="A0A316DBX3"/>
<dbReference type="Pfam" id="PF03961">
    <property type="entry name" value="FapA"/>
    <property type="match status" value="1"/>
</dbReference>
<dbReference type="PANTHER" id="PTHR38032:SF1">
    <property type="entry name" value="RNA-BINDING PROTEIN KHPB N-TERMINAL DOMAIN-CONTAINING PROTEIN"/>
    <property type="match status" value="1"/>
</dbReference>
<sequence>MAIRQEELSWWTKNSKVTIEQGGLSACLNLHESLSQEQELPALNYDCLVEYLRQNGVSFGVDMVACQQIVMNPRGYIGGKTRIAVGKEPINGENAQIEILIDNPHSQNPRVLEDGRVDFYNLGIVNTVLKGQILAKKTPLTEGIQGVGVGGASLMAKPGRDVRLPVGKNTHSSDDGLQLLAEADGHVSYNPRDNKINVFDVFEVKSDVDFSVGNIEFLGNVKINGSVLPGFKVVAAGNIEVTGFIDGAILEAGGDILVRGGVQMRSKGLIKASGTVRSRFMQGATVEAGVDVIVRDSIMHCHISAGRHVLMEAQKSVIVGGLVRAGEEVRTRTLGSPMATPSEVEVGVHPHLRTEMLEVQTRLKELYLHMDKTKKALALLDNMAGMANQLPPEKQALRQNLTHTYEHYQHEEEELMYRRSEIEVILLDTRNAKVFVSDVAYAGVKFTLGQQVTYLRDPQRGPIVYGITDGEITASRF</sequence>
<proteinExistence type="predicted"/>
<dbReference type="InterPro" id="IPR046865">
    <property type="entry name" value="FapA_b_solenoid"/>
</dbReference>
<evidence type="ECO:0000313" key="3">
    <source>
        <dbReference type="Proteomes" id="UP000245634"/>
    </source>
</evidence>
<accession>A0A316DBX3</accession>
<dbReference type="OrthoDB" id="9816426at2"/>
<gene>
    <name evidence="2" type="ORF">C7459_10937</name>
</gene>
<comment type="caution">
    <text evidence="2">The sequence shown here is derived from an EMBL/GenBank/DDBJ whole genome shotgun (WGS) entry which is preliminary data.</text>
</comment>
<name>A0A316DBX3_9BACL</name>
<organism evidence="2 3">
    <name type="scientific">Tumebacillus permanentifrigoris</name>
    <dbReference type="NCBI Taxonomy" id="378543"/>
    <lineage>
        <taxon>Bacteria</taxon>
        <taxon>Bacillati</taxon>
        <taxon>Bacillota</taxon>
        <taxon>Bacilli</taxon>
        <taxon>Bacillales</taxon>
        <taxon>Alicyclobacillaceae</taxon>
        <taxon>Tumebacillus</taxon>
    </lineage>
</organism>
<dbReference type="InterPro" id="IPR046866">
    <property type="entry name" value="FapA_N"/>
</dbReference>
<dbReference type="PANTHER" id="PTHR38032">
    <property type="entry name" value="POLYMERASE-RELATED"/>
    <property type="match status" value="1"/>
</dbReference>
<reference evidence="2 3" key="1">
    <citation type="submission" date="2018-05" db="EMBL/GenBank/DDBJ databases">
        <title>Genomic Encyclopedia of Type Strains, Phase IV (KMG-IV): sequencing the most valuable type-strain genomes for metagenomic binning, comparative biology and taxonomic classification.</title>
        <authorList>
            <person name="Goeker M."/>
        </authorList>
    </citation>
    <scope>NUCLEOTIDE SEQUENCE [LARGE SCALE GENOMIC DNA]</scope>
    <source>
        <strain evidence="2 3">DSM 18773</strain>
    </source>
</reference>
<dbReference type="EMBL" id="QGGL01000009">
    <property type="protein sequence ID" value="PWK12685.1"/>
    <property type="molecule type" value="Genomic_DNA"/>
</dbReference>
<dbReference type="Pfam" id="PF20250">
    <property type="entry name" value="FapA_N"/>
    <property type="match status" value="1"/>
</dbReference>
<dbReference type="RefSeq" id="WP_109689316.1">
    <property type="nucleotide sequence ID" value="NZ_QGGL01000009.1"/>
</dbReference>
<feature type="domain" description="Flagellar Assembly Protein A N-terminal region" evidence="1">
    <location>
        <begin position="17"/>
        <end position="190"/>
    </location>
</feature>
<evidence type="ECO:0000313" key="2">
    <source>
        <dbReference type="EMBL" id="PWK12685.1"/>
    </source>
</evidence>
<keyword evidence="3" id="KW-1185">Reference proteome</keyword>
<dbReference type="InterPro" id="IPR005646">
    <property type="entry name" value="FapA"/>
</dbReference>
<evidence type="ECO:0000259" key="1">
    <source>
        <dbReference type="Pfam" id="PF20250"/>
    </source>
</evidence>